<evidence type="ECO:0000313" key="2">
    <source>
        <dbReference type="Proteomes" id="UP000291591"/>
    </source>
</evidence>
<keyword evidence="2" id="KW-1185">Reference proteome</keyword>
<accession>A0A4Q7UTF9</accession>
<evidence type="ECO:0000313" key="1">
    <source>
        <dbReference type="EMBL" id="RZT83259.1"/>
    </source>
</evidence>
<gene>
    <name evidence="1" type="ORF">EV383_0058</name>
</gene>
<dbReference type="Gene3D" id="3.40.30.10">
    <property type="entry name" value="Glutaredoxin"/>
    <property type="match status" value="1"/>
</dbReference>
<dbReference type="OrthoDB" id="4125991at2"/>
<dbReference type="InterPro" id="IPR036249">
    <property type="entry name" value="Thioredoxin-like_sf"/>
</dbReference>
<dbReference type="EMBL" id="SHKL01000001">
    <property type="protein sequence ID" value="RZT83259.1"/>
    <property type="molecule type" value="Genomic_DNA"/>
</dbReference>
<proteinExistence type="predicted"/>
<comment type="caution">
    <text evidence="1">The sequence shown here is derived from an EMBL/GenBank/DDBJ whole genome shotgun (WGS) entry which is preliminary data.</text>
</comment>
<sequence>MSGPTRVDLYVDPVCPFAWLAFRWLLEVERARELDLHVRLMSLAVLNEGREGHTPEAEKGLDSAWRPVRVGTALVERRGEPVLRDYVWEFGHRFHDRGERGRDDVLRAVLAELDADDLYPAADSGGLDEIVRRVHHEGMDPVGDEVGTPVLHVEGTAFFGPVLGACPRGQEALDMFDGAVLLARNPLFYELKRSRSGGPNFD</sequence>
<organism evidence="1 2">
    <name type="scientific">Pseudonocardia sediminis</name>
    <dbReference type="NCBI Taxonomy" id="1397368"/>
    <lineage>
        <taxon>Bacteria</taxon>
        <taxon>Bacillati</taxon>
        <taxon>Actinomycetota</taxon>
        <taxon>Actinomycetes</taxon>
        <taxon>Pseudonocardiales</taxon>
        <taxon>Pseudonocardiaceae</taxon>
        <taxon>Pseudonocardia</taxon>
    </lineage>
</organism>
<dbReference type="AlphaFoldDB" id="A0A4Q7UTF9"/>
<evidence type="ECO:0008006" key="3">
    <source>
        <dbReference type="Google" id="ProtNLM"/>
    </source>
</evidence>
<protein>
    <recommendedName>
        <fullName evidence="3">DSBA-like thioredoxin domain-containing protein</fullName>
    </recommendedName>
</protein>
<dbReference type="SUPFAM" id="SSF52833">
    <property type="entry name" value="Thioredoxin-like"/>
    <property type="match status" value="1"/>
</dbReference>
<dbReference type="Pfam" id="PF22234">
    <property type="entry name" value="Rv2466c-like"/>
    <property type="match status" value="1"/>
</dbReference>
<reference evidence="1 2" key="1">
    <citation type="submission" date="2019-02" db="EMBL/GenBank/DDBJ databases">
        <title>Sequencing the genomes of 1000 actinobacteria strains.</title>
        <authorList>
            <person name="Klenk H.-P."/>
        </authorList>
    </citation>
    <scope>NUCLEOTIDE SEQUENCE [LARGE SCALE GENOMIC DNA]</scope>
    <source>
        <strain evidence="1 2">DSM 45779</strain>
    </source>
</reference>
<dbReference type="RefSeq" id="WP_130288038.1">
    <property type="nucleotide sequence ID" value="NZ_SHKL01000001.1"/>
</dbReference>
<dbReference type="Proteomes" id="UP000291591">
    <property type="component" value="Unassembled WGS sequence"/>
</dbReference>
<name>A0A4Q7UTF9_PSEST</name>
<dbReference type="InterPro" id="IPR053977">
    <property type="entry name" value="Rv2466c-like"/>
</dbReference>